<name>A0ABS8XPN5_9BURK</name>
<keyword evidence="2" id="KW-1185">Reference proteome</keyword>
<comment type="caution">
    <text evidence="1">The sequence shown here is derived from an EMBL/GenBank/DDBJ whole genome shotgun (WGS) entry which is preliminary data.</text>
</comment>
<proteinExistence type="predicted"/>
<sequence length="233" mass="25207">MSAVPHPPPAPAPEPLSRLLLQWGVAPVRAAPVAERLGTGLGWADAIGLSQVLAAPPAAGAHAAARLEVRDWAAAALDRVQSDLLNAFDDALLARDAAETALDGVPLADLLAPFRLHHTQQQRHSAARIASLRERLRPRLAEVSGALARLAQLDALLERAMLATERERLTGLATLLARRAESHHAADPRRWRARLWADLQRLLRAELDLRLQPVLGLIEALDASEPPHPDADR</sequence>
<dbReference type="InterPro" id="IPR021783">
    <property type="entry name" value="DUF3348"/>
</dbReference>
<dbReference type="Pfam" id="PF11828">
    <property type="entry name" value="DUF3348"/>
    <property type="match status" value="1"/>
</dbReference>
<dbReference type="EMBL" id="JAJTWU010000002">
    <property type="protein sequence ID" value="MCE4553778.1"/>
    <property type="molecule type" value="Genomic_DNA"/>
</dbReference>
<gene>
    <name evidence="1" type="ORF">LXT13_04865</name>
</gene>
<accession>A0ABS8XPN5</accession>
<evidence type="ECO:0000313" key="1">
    <source>
        <dbReference type="EMBL" id="MCE4553778.1"/>
    </source>
</evidence>
<protein>
    <submittedName>
        <fullName evidence="1">DUF3348 domain-containing protein</fullName>
    </submittedName>
</protein>
<reference evidence="1 2" key="1">
    <citation type="submission" date="2021-12" db="EMBL/GenBank/DDBJ databases">
        <title>Genome seq of P8.</title>
        <authorList>
            <person name="Seo T."/>
        </authorList>
    </citation>
    <scope>NUCLEOTIDE SEQUENCE [LARGE SCALE GENOMIC DNA]</scope>
    <source>
        <strain evidence="1 2">P8</strain>
    </source>
</reference>
<dbReference type="RefSeq" id="WP_233370492.1">
    <property type="nucleotide sequence ID" value="NZ_JAJTWU010000002.1"/>
</dbReference>
<evidence type="ECO:0000313" key="2">
    <source>
        <dbReference type="Proteomes" id="UP001200741"/>
    </source>
</evidence>
<organism evidence="1 2">
    <name type="scientific">Pelomonas cellulosilytica</name>
    <dbReference type="NCBI Taxonomy" id="2906762"/>
    <lineage>
        <taxon>Bacteria</taxon>
        <taxon>Pseudomonadati</taxon>
        <taxon>Pseudomonadota</taxon>
        <taxon>Betaproteobacteria</taxon>
        <taxon>Burkholderiales</taxon>
        <taxon>Sphaerotilaceae</taxon>
        <taxon>Roseateles</taxon>
    </lineage>
</organism>
<dbReference type="Proteomes" id="UP001200741">
    <property type="component" value="Unassembled WGS sequence"/>
</dbReference>